<comment type="pathway">
    <text evidence="3">Cofactor biosynthesis; riboflavin biosynthesis; riboflavin from 2-hydroxy-3-oxobutyl phosphate and 5-amino-6-(D-ribitylamino)uracil: step 2/2.</text>
</comment>
<feature type="domain" description="Lumazine-binding" evidence="12">
    <location>
        <begin position="22"/>
        <end position="118"/>
    </location>
</feature>
<evidence type="ECO:0000259" key="12">
    <source>
        <dbReference type="PROSITE" id="PS51177"/>
    </source>
</evidence>
<evidence type="ECO:0000256" key="2">
    <source>
        <dbReference type="ARBA" id="ARBA00002803"/>
    </source>
</evidence>
<evidence type="ECO:0000256" key="1">
    <source>
        <dbReference type="ARBA" id="ARBA00000968"/>
    </source>
</evidence>
<dbReference type="NCBIfam" id="NF009566">
    <property type="entry name" value="PRK13020.1"/>
    <property type="match status" value="1"/>
</dbReference>
<keyword evidence="9" id="KW-0677">Repeat</keyword>
<dbReference type="HOGENOM" id="CLU_034388_2_0_6"/>
<evidence type="ECO:0000256" key="11">
    <source>
        <dbReference type="PROSITE-ProRule" id="PRU00524"/>
    </source>
</evidence>
<dbReference type="InterPro" id="IPR001783">
    <property type="entry name" value="Lumazine-bd"/>
</dbReference>
<dbReference type="PANTHER" id="PTHR21098">
    <property type="entry name" value="RIBOFLAVIN SYNTHASE ALPHA CHAIN"/>
    <property type="match status" value="1"/>
</dbReference>
<dbReference type="Gene3D" id="2.40.30.20">
    <property type="match status" value="2"/>
</dbReference>
<dbReference type="EC" id="2.5.1.9" evidence="5 10"/>
<evidence type="ECO:0000256" key="4">
    <source>
        <dbReference type="ARBA" id="ARBA00011233"/>
    </source>
</evidence>
<evidence type="ECO:0000313" key="14">
    <source>
        <dbReference type="Proteomes" id="UP000002675"/>
    </source>
</evidence>
<evidence type="ECO:0000256" key="6">
    <source>
        <dbReference type="ARBA" id="ARBA00013950"/>
    </source>
</evidence>
<sequence length="239" mass="26217">MCEWLGRISASLRTSKQKKVDMFTGIIEAVGTLAAITPRGEDITVTVNTGKLDMSDVKLGDSIATNGVCLTVIDFSDRHYSADLSLESLKKTGFANYQVGDKVNLEKAMLPTTRFGGHIVSGHVDGVGEIVERNQVGRAIEFWVAMPESLSKYVAEKGSITVDGISLTVNDLRKNAFKLTIVPHTGDETTINDFQVGRKVNLEVDVLARYMERLLLGQQAQSNDESRITMEFLQQNGFA</sequence>
<feature type="repeat" description="Lumazine-binding" evidence="11">
    <location>
        <begin position="119"/>
        <end position="215"/>
    </location>
</feature>
<dbReference type="CDD" id="cd00402">
    <property type="entry name" value="Riboflavin_synthase_like"/>
    <property type="match status" value="1"/>
</dbReference>
<evidence type="ECO:0000256" key="8">
    <source>
        <dbReference type="ARBA" id="ARBA00022679"/>
    </source>
</evidence>
<dbReference type="eggNOG" id="COG0307">
    <property type="taxonomic scope" value="Bacteria"/>
</dbReference>
<dbReference type="STRING" id="672.VV93_v1c08010"/>
<keyword evidence="7" id="KW-0686">Riboflavin biosynthesis</keyword>
<dbReference type="AlphaFoldDB" id="Q7MN55"/>
<evidence type="ECO:0000256" key="3">
    <source>
        <dbReference type="ARBA" id="ARBA00004887"/>
    </source>
</evidence>
<dbReference type="PIRSF" id="PIRSF000498">
    <property type="entry name" value="Riboflavin_syn_A"/>
    <property type="match status" value="1"/>
</dbReference>
<reference evidence="13 14" key="1">
    <citation type="journal article" date="2003" name="Genome Res.">
        <title>Comparative genome analysis of Vibrio vulnificus, a marine pathogen.</title>
        <authorList>
            <person name="Chen C.Y."/>
            <person name="Wu K.M."/>
            <person name="Chang Y.C."/>
            <person name="Chang C.H."/>
            <person name="Tsai H.C."/>
            <person name="Liao T.L."/>
            <person name="Liu Y.M."/>
            <person name="Chen H.J."/>
            <person name="Shen A.B."/>
            <person name="Li J.C."/>
            <person name="Su T.L."/>
            <person name="Shao C.P."/>
            <person name="Lee C.T."/>
            <person name="Hor L.I."/>
            <person name="Tsai S.F."/>
        </authorList>
    </citation>
    <scope>NUCLEOTIDE SEQUENCE [LARGE SCALE GENOMIC DNA]</scope>
    <source>
        <strain evidence="13 14">YJ016</strain>
    </source>
</reference>
<evidence type="ECO:0000256" key="7">
    <source>
        <dbReference type="ARBA" id="ARBA00022619"/>
    </source>
</evidence>
<organism evidence="13 14">
    <name type="scientific">Vibrio vulnificus (strain YJ016)</name>
    <dbReference type="NCBI Taxonomy" id="196600"/>
    <lineage>
        <taxon>Bacteria</taxon>
        <taxon>Pseudomonadati</taxon>
        <taxon>Pseudomonadota</taxon>
        <taxon>Gammaproteobacteria</taxon>
        <taxon>Vibrionales</taxon>
        <taxon>Vibrionaceae</taxon>
        <taxon>Vibrio</taxon>
    </lineage>
</organism>
<dbReference type="InterPro" id="IPR026017">
    <property type="entry name" value="Lumazine-bd_dom"/>
</dbReference>
<dbReference type="NCBIfam" id="NF006767">
    <property type="entry name" value="PRK09289.1"/>
    <property type="match status" value="1"/>
</dbReference>
<dbReference type="Proteomes" id="UP000002675">
    <property type="component" value="Chromosome I"/>
</dbReference>
<evidence type="ECO:0000256" key="9">
    <source>
        <dbReference type="ARBA" id="ARBA00022737"/>
    </source>
</evidence>
<dbReference type="PANTHER" id="PTHR21098:SF12">
    <property type="entry name" value="RIBOFLAVIN SYNTHASE"/>
    <property type="match status" value="1"/>
</dbReference>
<evidence type="ECO:0000313" key="13">
    <source>
        <dbReference type="EMBL" id="BAC93626.1"/>
    </source>
</evidence>
<protein>
    <recommendedName>
        <fullName evidence="6 10">Riboflavin synthase</fullName>
        <ecNumber evidence="5 10">2.5.1.9</ecNumber>
    </recommendedName>
</protein>
<evidence type="ECO:0000256" key="5">
    <source>
        <dbReference type="ARBA" id="ARBA00012827"/>
    </source>
</evidence>
<name>Q7MN55_VIBVY</name>
<keyword evidence="8" id="KW-0808">Transferase</keyword>
<dbReference type="EMBL" id="BA000037">
    <property type="protein sequence ID" value="BAC93626.1"/>
    <property type="molecule type" value="Genomic_DNA"/>
</dbReference>
<proteinExistence type="predicted"/>
<dbReference type="GO" id="GO:0004746">
    <property type="term" value="F:riboflavin synthase activity"/>
    <property type="evidence" value="ECO:0007669"/>
    <property type="project" value="UniProtKB-UniRule"/>
</dbReference>
<accession>Q7MN55</accession>
<comment type="function">
    <text evidence="2">Catalyzes the dismutation of two molecules of 6,7-dimethyl-8-ribityllumazine, resulting in the formation of riboflavin and 5-amino-6-(D-ribitylamino)uracil.</text>
</comment>
<dbReference type="GO" id="GO:0009231">
    <property type="term" value="P:riboflavin biosynthetic process"/>
    <property type="evidence" value="ECO:0007669"/>
    <property type="project" value="UniProtKB-KW"/>
</dbReference>
<dbReference type="SUPFAM" id="SSF63380">
    <property type="entry name" value="Riboflavin synthase domain-like"/>
    <property type="match status" value="2"/>
</dbReference>
<dbReference type="InterPro" id="IPR023366">
    <property type="entry name" value="ATP_synth_asu-like_sf"/>
</dbReference>
<comment type="subunit">
    <text evidence="4">Homotrimer.</text>
</comment>
<evidence type="ECO:0000256" key="10">
    <source>
        <dbReference type="NCBIfam" id="TIGR00187"/>
    </source>
</evidence>
<dbReference type="NCBIfam" id="TIGR00187">
    <property type="entry name" value="ribE"/>
    <property type="match status" value="1"/>
</dbReference>
<feature type="repeat" description="Lumazine-binding" evidence="11">
    <location>
        <begin position="22"/>
        <end position="118"/>
    </location>
</feature>
<dbReference type="PROSITE" id="PS51177">
    <property type="entry name" value="LUMAZINE_BIND"/>
    <property type="match status" value="2"/>
</dbReference>
<gene>
    <name evidence="13" type="ordered locus">VV0862</name>
</gene>
<comment type="catalytic activity">
    <reaction evidence="1">
        <text>2 6,7-dimethyl-8-(1-D-ribityl)lumazine + H(+) = 5-amino-6-(D-ribitylamino)uracil + riboflavin</text>
        <dbReference type="Rhea" id="RHEA:20772"/>
        <dbReference type="ChEBI" id="CHEBI:15378"/>
        <dbReference type="ChEBI" id="CHEBI:15934"/>
        <dbReference type="ChEBI" id="CHEBI:57986"/>
        <dbReference type="ChEBI" id="CHEBI:58201"/>
        <dbReference type="EC" id="2.5.1.9"/>
    </reaction>
</comment>
<dbReference type="FunFam" id="2.40.30.20:FF:000004">
    <property type="entry name" value="Riboflavin synthase, alpha subunit"/>
    <property type="match status" value="1"/>
</dbReference>
<feature type="domain" description="Lumazine-binding" evidence="12">
    <location>
        <begin position="119"/>
        <end position="215"/>
    </location>
</feature>
<dbReference type="FunFam" id="2.40.30.20:FF:000003">
    <property type="entry name" value="Riboflavin synthase, alpha subunit"/>
    <property type="match status" value="1"/>
</dbReference>
<dbReference type="InterPro" id="IPR017938">
    <property type="entry name" value="Riboflavin_synthase-like_b-brl"/>
</dbReference>
<dbReference type="Pfam" id="PF00677">
    <property type="entry name" value="Lum_binding"/>
    <property type="match status" value="2"/>
</dbReference>
<dbReference type="KEGG" id="vvy:VV0862"/>